<keyword evidence="1" id="KW-0732">Signal</keyword>
<dbReference type="EMBL" id="JBJVNI010000009">
    <property type="protein sequence ID" value="MFM9610660.1"/>
    <property type="molecule type" value="Genomic_DNA"/>
</dbReference>
<feature type="chain" id="PRO_5045381414" description="DUF3558 domain-containing protein" evidence="1">
    <location>
        <begin position="27"/>
        <end position="199"/>
    </location>
</feature>
<gene>
    <name evidence="2" type="ORF">ACKI18_18345</name>
</gene>
<sequence length="199" mass="20147">MRRFSRAAAGVLAVFACALLSACDSASSSATPAAAASPAPSPSPSMKTLPPSRLCAVLSADAARRLVPGARFTAQVAPDQGSAPDVCAYTSADGDASVSLTPATRPYAAELAAAHSLRADPAPAQMSGVTVDAVTGLGTRAFRETAFQTETRQRVTFTVWEAGARAWVLTYAVAAATPGTPGAVADDPVVRVAKSLSVR</sequence>
<dbReference type="PROSITE" id="PS51257">
    <property type="entry name" value="PROKAR_LIPOPROTEIN"/>
    <property type="match status" value="1"/>
</dbReference>
<evidence type="ECO:0008006" key="4">
    <source>
        <dbReference type="Google" id="ProtNLM"/>
    </source>
</evidence>
<dbReference type="Proteomes" id="UP001631957">
    <property type="component" value="Unassembled WGS sequence"/>
</dbReference>
<evidence type="ECO:0000313" key="3">
    <source>
        <dbReference type="Proteomes" id="UP001631957"/>
    </source>
</evidence>
<organism evidence="2 3">
    <name type="scientific">Streptomyces niveiscabiei</name>
    <dbReference type="NCBI Taxonomy" id="164115"/>
    <lineage>
        <taxon>Bacteria</taxon>
        <taxon>Bacillati</taxon>
        <taxon>Actinomycetota</taxon>
        <taxon>Actinomycetes</taxon>
        <taxon>Kitasatosporales</taxon>
        <taxon>Streptomycetaceae</taxon>
        <taxon>Streptomyces</taxon>
    </lineage>
</organism>
<comment type="caution">
    <text evidence="2">The sequence shown here is derived from an EMBL/GenBank/DDBJ whole genome shotgun (WGS) entry which is preliminary data.</text>
</comment>
<evidence type="ECO:0000256" key="1">
    <source>
        <dbReference type="SAM" id="SignalP"/>
    </source>
</evidence>
<feature type="signal peptide" evidence="1">
    <location>
        <begin position="1"/>
        <end position="26"/>
    </location>
</feature>
<keyword evidence="3" id="KW-1185">Reference proteome</keyword>
<dbReference type="RefSeq" id="WP_409121799.1">
    <property type="nucleotide sequence ID" value="NZ_JBJVNI010000009.1"/>
</dbReference>
<proteinExistence type="predicted"/>
<accession>A0ABW9HRF6</accession>
<evidence type="ECO:0000313" key="2">
    <source>
        <dbReference type="EMBL" id="MFM9610660.1"/>
    </source>
</evidence>
<name>A0ABW9HRF6_9ACTN</name>
<reference evidence="2 3" key="1">
    <citation type="submission" date="2024-12" db="EMBL/GenBank/DDBJ databases">
        <title>Forecasting of Potato common scab and diversities of Pathogenic streptomyces spp. in china.</title>
        <authorList>
            <person name="Handique U."/>
            <person name="Wu J."/>
        </authorList>
    </citation>
    <scope>NUCLEOTIDE SEQUENCE [LARGE SCALE GENOMIC DNA]</scope>
    <source>
        <strain evidence="2 3">ZRIMU1530</strain>
    </source>
</reference>
<protein>
    <recommendedName>
        <fullName evidence="4">DUF3558 domain-containing protein</fullName>
    </recommendedName>
</protein>